<name>A0A3P6NPS8_ANISI</name>
<feature type="compositionally biased region" description="Low complexity" evidence="1">
    <location>
        <begin position="192"/>
        <end position="213"/>
    </location>
</feature>
<dbReference type="AlphaFoldDB" id="A0A3P6NPS8"/>
<dbReference type="Proteomes" id="UP000267096">
    <property type="component" value="Unassembled WGS sequence"/>
</dbReference>
<feature type="region of interest" description="Disordered" evidence="1">
    <location>
        <begin position="33"/>
        <end position="88"/>
    </location>
</feature>
<evidence type="ECO:0000313" key="3">
    <source>
        <dbReference type="Proteomes" id="UP000267096"/>
    </source>
</evidence>
<feature type="compositionally biased region" description="Polar residues" evidence="1">
    <location>
        <begin position="214"/>
        <end position="243"/>
    </location>
</feature>
<proteinExistence type="predicted"/>
<keyword evidence="3" id="KW-1185">Reference proteome</keyword>
<feature type="compositionally biased region" description="Basic residues" evidence="1">
    <location>
        <begin position="137"/>
        <end position="161"/>
    </location>
</feature>
<feature type="compositionally biased region" description="Low complexity" evidence="1">
    <location>
        <begin position="33"/>
        <end position="53"/>
    </location>
</feature>
<evidence type="ECO:0000313" key="2">
    <source>
        <dbReference type="EMBL" id="VDK26552.1"/>
    </source>
</evidence>
<feature type="non-terminal residue" evidence="2">
    <location>
        <position position="264"/>
    </location>
</feature>
<accession>A0A3P6NPS8</accession>
<feature type="region of interest" description="Disordered" evidence="1">
    <location>
        <begin position="187"/>
        <end position="245"/>
    </location>
</feature>
<reference evidence="2 3" key="1">
    <citation type="submission" date="2018-11" db="EMBL/GenBank/DDBJ databases">
        <authorList>
            <consortium name="Pathogen Informatics"/>
        </authorList>
    </citation>
    <scope>NUCLEOTIDE SEQUENCE [LARGE SCALE GENOMIC DNA]</scope>
</reference>
<feature type="compositionally biased region" description="Polar residues" evidence="1">
    <location>
        <begin position="61"/>
        <end position="71"/>
    </location>
</feature>
<sequence>MFTFEKNITCDDDDNQYVPAAHDLLQETLPYSTHRSSYSTTTTTSPASTPTLTRFQPQVEFDNSSGTTESLLSDDATKSSITPQTSSLPLSLSWADDPAKTLSLHHANVSIDAPSTSTSVTLMITKTTPRPQQYVKKGLRPSGKRRNKKPGRRKNKTRHKFKDVQGDVHKANGEHTLASTTQIYQQFNDDNSSSSRPSTSSPPYSQYTSSQSQINHISSESHLHTSLATPTYSHSTLPSSIHDQQQQTTTSSALLVHFSITIIK</sequence>
<gene>
    <name evidence="2" type="ORF">ASIM_LOCUS6122</name>
</gene>
<feature type="compositionally biased region" description="Basic and acidic residues" evidence="1">
    <location>
        <begin position="162"/>
        <end position="173"/>
    </location>
</feature>
<evidence type="ECO:0000256" key="1">
    <source>
        <dbReference type="SAM" id="MobiDB-lite"/>
    </source>
</evidence>
<organism evidence="2 3">
    <name type="scientific">Anisakis simplex</name>
    <name type="common">Herring worm</name>
    <dbReference type="NCBI Taxonomy" id="6269"/>
    <lineage>
        <taxon>Eukaryota</taxon>
        <taxon>Metazoa</taxon>
        <taxon>Ecdysozoa</taxon>
        <taxon>Nematoda</taxon>
        <taxon>Chromadorea</taxon>
        <taxon>Rhabditida</taxon>
        <taxon>Spirurina</taxon>
        <taxon>Ascaridomorpha</taxon>
        <taxon>Ascaridoidea</taxon>
        <taxon>Anisakidae</taxon>
        <taxon>Anisakis</taxon>
        <taxon>Anisakis simplex complex</taxon>
    </lineage>
</organism>
<protein>
    <submittedName>
        <fullName evidence="2">Uncharacterized protein</fullName>
    </submittedName>
</protein>
<feature type="region of interest" description="Disordered" evidence="1">
    <location>
        <begin position="126"/>
        <end position="174"/>
    </location>
</feature>
<feature type="compositionally biased region" description="Low complexity" evidence="1">
    <location>
        <begin position="79"/>
        <end position="88"/>
    </location>
</feature>
<dbReference type="EMBL" id="UYRR01012883">
    <property type="protein sequence ID" value="VDK26552.1"/>
    <property type="molecule type" value="Genomic_DNA"/>
</dbReference>